<evidence type="ECO:0000313" key="3">
    <source>
        <dbReference type="Proteomes" id="UP000326169"/>
    </source>
</evidence>
<proteinExistence type="predicted"/>
<protein>
    <submittedName>
        <fullName evidence="2">UDP-glucose:tetrahydrobiopterin glucosyltransferase</fullName>
    </submittedName>
</protein>
<gene>
    <name evidence="2" type="ORF">NIES46_18090</name>
</gene>
<dbReference type="Gene3D" id="3.40.50.2000">
    <property type="entry name" value="Glycogen Phosphorylase B"/>
    <property type="match status" value="2"/>
</dbReference>
<evidence type="ECO:0000259" key="1">
    <source>
        <dbReference type="Pfam" id="PF00534"/>
    </source>
</evidence>
<comment type="caution">
    <text evidence="2">The sequence shown here is derived from an EMBL/GenBank/DDBJ whole genome shotgun (WGS) entry which is preliminary data.</text>
</comment>
<evidence type="ECO:0000313" key="2">
    <source>
        <dbReference type="EMBL" id="GCE93757.1"/>
    </source>
</evidence>
<dbReference type="RefSeq" id="WP_152088495.1">
    <property type="nucleotide sequence ID" value="NZ_BIMW01000078.1"/>
</dbReference>
<dbReference type="InterPro" id="IPR001296">
    <property type="entry name" value="Glyco_trans_1"/>
</dbReference>
<sequence length="359" mass="39626">MTPTSWKLLFISTPVGPLGSGLGGGVELTLLNMAKALKSRGHDITVVAPSGSVLESLSIIEIPGELQPIAQNQDRDSLITIPENSVLGNMWEYGRQVQTNYHAIVNFAFDWLPFYLTPFFDTPIAHCVSMASLISALDQIVGQVMKQFPGTVGFHSHTQAATFGSDLDYACLGSGLEMERYQFCEQPHQQLAWMGRISPEKGLEDAIAAADKTGIPLEIFGKIQDDQYWQNILNTYPNAPLNYRGFLNTDELQQGLRQCRGLLMTHRWVEAFGNVAIEALACGVPVISYRRGGPAEIVRDGETGWLVEPDSVTGLVDAIAKLEQIDRRQCRAVAEKEYSLAALGDRLEKWLSDVTRLKN</sequence>
<accession>A0A5M3T4G6</accession>
<dbReference type="Pfam" id="PF00534">
    <property type="entry name" value="Glycos_transf_1"/>
    <property type="match status" value="1"/>
</dbReference>
<organism evidence="2 3">
    <name type="scientific">Limnospira platensis NIES-46</name>
    <dbReference type="NCBI Taxonomy" id="1236695"/>
    <lineage>
        <taxon>Bacteria</taxon>
        <taxon>Bacillati</taxon>
        <taxon>Cyanobacteriota</taxon>
        <taxon>Cyanophyceae</taxon>
        <taxon>Oscillatoriophycideae</taxon>
        <taxon>Oscillatoriales</taxon>
        <taxon>Sirenicapillariaceae</taxon>
        <taxon>Limnospira</taxon>
    </lineage>
</organism>
<feature type="domain" description="Glycosyl transferase family 1" evidence="1">
    <location>
        <begin position="192"/>
        <end position="329"/>
    </location>
</feature>
<dbReference type="InterPro" id="IPR050194">
    <property type="entry name" value="Glycosyltransferase_grp1"/>
</dbReference>
<dbReference type="SUPFAM" id="SSF53756">
    <property type="entry name" value="UDP-Glycosyltransferase/glycogen phosphorylase"/>
    <property type="match status" value="1"/>
</dbReference>
<reference evidence="2 3" key="1">
    <citation type="journal article" date="2019" name="J Genomics">
        <title>The Draft Genome of a Hydrogen-producing Cyanobacterium, Arthrospira platensis NIES-46.</title>
        <authorList>
            <person name="Suzuki S."/>
            <person name="Yamaguchi H."/>
            <person name="Kawachi M."/>
        </authorList>
    </citation>
    <scope>NUCLEOTIDE SEQUENCE [LARGE SCALE GENOMIC DNA]</scope>
    <source>
        <strain evidence="2 3">NIES-46</strain>
    </source>
</reference>
<dbReference type="PANTHER" id="PTHR45947:SF3">
    <property type="entry name" value="SULFOQUINOVOSYL TRANSFERASE SQD2"/>
    <property type="match status" value="1"/>
</dbReference>
<keyword evidence="3" id="KW-1185">Reference proteome</keyword>
<name>A0A5M3T4G6_LIMPL</name>
<dbReference type="PANTHER" id="PTHR45947">
    <property type="entry name" value="SULFOQUINOVOSYL TRANSFERASE SQD2"/>
    <property type="match status" value="1"/>
</dbReference>
<dbReference type="GeneID" id="301682667"/>
<dbReference type="Proteomes" id="UP000326169">
    <property type="component" value="Unassembled WGS sequence"/>
</dbReference>
<dbReference type="CDD" id="cd03802">
    <property type="entry name" value="GT4_AviGT4-like"/>
    <property type="match status" value="1"/>
</dbReference>
<dbReference type="EMBL" id="BIMW01000078">
    <property type="protein sequence ID" value="GCE93757.1"/>
    <property type="molecule type" value="Genomic_DNA"/>
</dbReference>